<dbReference type="InParanoid" id="A0A409XLH7"/>
<protein>
    <submittedName>
        <fullName evidence="1">Uncharacterized protein</fullName>
    </submittedName>
</protein>
<accession>A0A409XLH7</accession>
<evidence type="ECO:0000313" key="2">
    <source>
        <dbReference type="Proteomes" id="UP000283269"/>
    </source>
</evidence>
<gene>
    <name evidence="1" type="ORF">CVT25_013210</name>
</gene>
<keyword evidence="2" id="KW-1185">Reference proteome</keyword>
<name>A0A409XLH7_PSICY</name>
<dbReference type="EMBL" id="NHYD01001267">
    <property type="protein sequence ID" value="PPQ91655.1"/>
    <property type="molecule type" value="Genomic_DNA"/>
</dbReference>
<comment type="caution">
    <text evidence="1">The sequence shown here is derived from an EMBL/GenBank/DDBJ whole genome shotgun (WGS) entry which is preliminary data.</text>
</comment>
<sequence>MYPDEGMDENPDLGVKKMTTTMRKALPTKMRRMKELTNTMGALGLKHQVQFHDWWMAQRSPARGCRIPAACKSMYGEGKEGELDGVERWQRGRSQERKANSTCFDVRIQGPASVANTSKVVGRARDETDNDC</sequence>
<proteinExistence type="predicted"/>
<dbReference type="AlphaFoldDB" id="A0A409XLH7"/>
<evidence type="ECO:0000313" key="1">
    <source>
        <dbReference type="EMBL" id="PPQ91655.1"/>
    </source>
</evidence>
<organism evidence="1 2">
    <name type="scientific">Psilocybe cyanescens</name>
    <dbReference type="NCBI Taxonomy" id="93625"/>
    <lineage>
        <taxon>Eukaryota</taxon>
        <taxon>Fungi</taxon>
        <taxon>Dikarya</taxon>
        <taxon>Basidiomycota</taxon>
        <taxon>Agaricomycotina</taxon>
        <taxon>Agaricomycetes</taxon>
        <taxon>Agaricomycetidae</taxon>
        <taxon>Agaricales</taxon>
        <taxon>Agaricineae</taxon>
        <taxon>Strophariaceae</taxon>
        <taxon>Psilocybe</taxon>
    </lineage>
</organism>
<reference evidence="1 2" key="1">
    <citation type="journal article" date="2018" name="Evol. Lett.">
        <title>Horizontal gene cluster transfer increased hallucinogenic mushroom diversity.</title>
        <authorList>
            <person name="Reynolds H.T."/>
            <person name="Vijayakumar V."/>
            <person name="Gluck-Thaler E."/>
            <person name="Korotkin H.B."/>
            <person name="Matheny P.B."/>
            <person name="Slot J.C."/>
        </authorList>
    </citation>
    <scope>NUCLEOTIDE SEQUENCE [LARGE SCALE GENOMIC DNA]</scope>
    <source>
        <strain evidence="1 2">2631</strain>
    </source>
</reference>
<dbReference type="Proteomes" id="UP000283269">
    <property type="component" value="Unassembled WGS sequence"/>
</dbReference>